<dbReference type="InterPro" id="IPR012338">
    <property type="entry name" value="Beta-lactam/transpept-like"/>
</dbReference>
<dbReference type="AlphaFoldDB" id="A0A329UB22"/>
<dbReference type="RefSeq" id="WP_112148741.1">
    <property type="nucleotide sequence ID" value="NZ_PRLE01000004.1"/>
</dbReference>
<keyword evidence="2" id="KW-0378">Hydrolase</keyword>
<reference evidence="2 3" key="1">
    <citation type="submission" date="2018-02" db="EMBL/GenBank/DDBJ databases">
        <title>Complete genome sequencing of Faecalibacterium prausnitzii strains isolated from the human gut.</title>
        <authorList>
            <person name="Fitzgerald B.C."/>
            <person name="Shkoporov A.N."/>
            <person name="Ross P.R."/>
            <person name="Hill C."/>
        </authorList>
    </citation>
    <scope>NUCLEOTIDE SEQUENCE [LARGE SCALE GENOMIC DNA]</scope>
    <source>
        <strain evidence="2 3">APC923/61-1</strain>
    </source>
</reference>
<name>A0A329UB22_9FIRM</name>
<dbReference type="GO" id="GO:0030655">
    <property type="term" value="P:beta-lactam antibiotic catabolic process"/>
    <property type="evidence" value="ECO:0007669"/>
    <property type="project" value="InterPro"/>
</dbReference>
<evidence type="ECO:0000313" key="3">
    <source>
        <dbReference type="Proteomes" id="UP000250583"/>
    </source>
</evidence>
<dbReference type="GO" id="GO:0046677">
    <property type="term" value="P:response to antibiotic"/>
    <property type="evidence" value="ECO:0007669"/>
    <property type="project" value="InterPro"/>
</dbReference>
<sequence length="283" mass="31720">MDQNMTLEKRIAAELYSYQGKMSVFVDDLQGRTVEMGADEEFETASTIKAYILAVLYLQASRGKASLTEEIEYQPEHFVDGSGMLRALGVGAKLKVKDTATMMIICSDNIATNMVIDYLGLDTINACIKELGFAHTVLHNPLHFDRYEKLGTTTPRDYASLFAQVAKGTLVSAEASAEMLAIFRQQHYNTMLTHDFPQFYLDCEETGEPELIWVASKSGSMNACRNDGGIIHTPYGEYVIVLMNKDFHDIIEYDGHPAMVYGARVSRMIFDQILACEGKLYRN</sequence>
<dbReference type="PANTHER" id="PTHR35333:SF4">
    <property type="entry name" value="SLR0121 PROTEIN"/>
    <property type="match status" value="1"/>
</dbReference>
<dbReference type="GO" id="GO:0008800">
    <property type="term" value="F:beta-lactamase activity"/>
    <property type="evidence" value="ECO:0007669"/>
    <property type="project" value="InterPro"/>
</dbReference>
<evidence type="ECO:0000259" key="1">
    <source>
        <dbReference type="Pfam" id="PF13354"/>
    </source>
</evidence>
<comment type="caution">
    <text evidence="2">The sequence shown here is derived from an EMBL/GenBank/DDBJ whole genome shotgun (WGS) entry which is preliminary data.</text>
</comment>
<dbReference type="Pfam" id="PF13354">
    <property type="entry name" value="Beta-lactamase2"/>
    <property type="match status" value="1"/>
</dbReference>
<accession>A0A329UB22</accession>
<dbReference type="SUPFAM" id="SSF56601">
    <property type="entry name" value="beta-lactamase/transpeptidase-like"/>
    <property type="match status" value="1"/>
</dbReference>
<evidence type="ECO:0000313" key="2">
    <source>
        <dbReference type="EMBL" id="RAW58892.1"/>
    </source>
</evidence>
<dbReference type="EMBL" id="PRLE01000004">
    <property type="protein sequence ID" value="RAW58892.1"/>
    <property type="molecule type" value="Genomic_DNA"/>
</dbReference>
<dbReference type="PANTHER" id="PTHR35333">
    <property type="entry name" value="BETA-LACTAMASE"/>
    <property type="match status" value="1"/>
</dbReference>
<dbReference type="Gene3D" id="3.40.710.10">
    <property type="entry name" value="DD-peptidase/beta-lactamase superfamily"/>
    <property type="match status" value="1"/>
</dbReference>
<feature type="domain" description="Beta-lactamase class A catalytic" evidence="1">
    <location>
        <begin position="23"/>
        <end position="242"/>
    </location>
</feature>
<gene>
    <name evidence="2" type="ORF">C4N22_09240</name>
</gene>
<organism evidence="2 3">
    <name type="scientific">Faecalibacterium prausnitzii</name>
    <dbReference type="NCBI Taxonomy" id="853"/>
    <lineage>
        <taxon>Bacteria</taxon>
        <taxon>Bacillati</taxon>
        <taxon>Bacillota</taxon>
        <taxon>Clostridia</taxon>
        <taxon>Eubacteriales</taxon>
        <taxon>Oscillospiraceae</taxon>
        <taxon>Faecalibacterium</taxon>
    </lineage>
</organism>
<dbReference type="InterPro" id="IPR000871">
    <property type="entry name" value="Beta-lactam_class-A"/>
</dbReference>
<dbReference type="InterPro" id="IPR045155">
    <property type="entry name" value="Beta-lactam_cat"/>
</dbReference>
<dbReference type="Proteomes" id="UP000250583">
    <property type="component" value="Unassembled WGS sequence"/>
</dbReference>
<protein>
    <submittedName>
        <fullName evidence="2">Serine hydrolase</fullName>
    </submittedName>
</protein>
<dbReference type="OrthoDB" id="9775096at2"/>
<proteinExistence type="predicted"/>